<keyword evidence="10 14" id="KW-0560">Oxidoreductase</keyword>
<comment type="subcellular location">
    <subcellularLocation>
        <location evidence="1 14">Cell membrane</location>
        <topology evidence="1 14">Multi-pass membrane protein</topology>
    </subcellularLocation>
</comment>
<keyword evidence="12 14" id="KW-0472">Membrane</keyword>
<sequence length="161" mass="19002">MAGLFYMVRLFIYHTEAKHRSAGEYAILHKQFMEMERKLWWVITTPSMYLTVLAAAVMMHLNPAWWAQPWLHVKLVFVLGLIVYHFICQRIMYRLAAEKSSWTSIKLRLWNELATVLLFAIVFTVVLKSAINWIYAVLGLLLFAIMLMIAVKVYKKFREKS</sequence>
<keyword evidence="9 14" id="KW-1133">Transmembrane helix</keyword>
<comment type="catalytic activity">
    <reaction evidence="13 14 15">
        <text>protoporphyrinogen IX + 3 A = protoporphyrin IX + 3 AH2</text>
        <dbReference type="Rhea" id="RHEA:62000"/>
        <dbReference type="ChEBI" id="CHEBI:13193"/>
        <dbReference type="ChEBI" id="CHEBI:17499"/>
        <dbReference type="ChEBI" id="CHEBI:57306"/>
        <dbReference type="ChEBI" id="CHEBI:57307"/>
    </reaction>
</comment>
<name>A0ABP9BL02_9SPHI</name>
<evidence type="ECO:0000256" key="12">
    <source>
        <dbReference type="ARBA" id="ARBA00023136"/>
    </source>
</evidence>
<feature type="transmembrane region" description="Helical" evidence="14">
    <location>
        <begin position="39"/>
        <end position="58"/>
    </location>
</feature>
<feature type="transmembrane region" description="Helical" evidence="14">
    <location>
        <begin position="70"/>
        <end position="88"/>
    </location>
</feature>
<dbReference type="EC" id="1.3.99.-" evidence="14 15"/>
<feature type="transmembrane region" description="Helical" evidence="14">
    <location>
        <begin position="109"/>
        <end position="127"/>
    </location>
</feature>
<comment type="cofactor">
    <cofactor evidence="14 15">
        <name>heme b</name>
        <dbReference type="ChEBI" id="CHEBI:60344"/>
    </cofactor>
    <text evidence="14 15">Binds 1 heme b (iron(II)-protoporphyrin IX) group per subunit.</text>
</comment>
<keyword evidence="11 14" id="KW-0408">Iron</keyword>
<organism evidence="16 17">
    <name type="scientific">Olivibacter ginsenosidimutans</name>
    <dbReference type="NCBI Taxonomy" id="1176537"/>
    <lineage>
        <taxon>Bacteria</taxon>
        <taxon>Pseudomonadati</taxon>
        <taxon>Bacteroidota</taxon>
        <taxon>Sphingobacteriia</taxon>
        <taxon>Sphingobacteriales</taxon>
        <taxon>Sphingobacteriaceae</taxon>
        <taxon>Olivibacter</taxon>
    </lineage>
</organism>
<evidence type="ECO:0000256" key="13">
    <source>
        <dbReference type="ARBA" id="ARBA00048390"/>
    </source>
</evidence>
<comment type="caution">
    <text evidence="14">Lacks conserved residue(s) required for the propagation of feature annotation.</text>
</comment>
<evidence type="ECO:0000313" key="16">
    <source>
        <dbReference type="EMBL" id="GAA4797152.1"/>
    </source>
</evidence>
<dbReference type="EMBL" id="BAABIQ010000038">
    <property type="protein sequence ID" value="GAA4797152.1"/>
    <property type="molecule type" value="Genomic_DNA"/>
</dbReference>
<dbReference type="Proteomes" id="UP001501411">
    <property type="component" value="Unassembled WGS sequence"/>
</dbReference>
<accession>A0ABP9BL02</accession>
<comment type="subunit">
    <text evidence="14">Homodimer.</text>
</comment>
<keyword evidence="5 14" id="KW-1003">Cell membrane</keyword>
<dbReference type="HAMAP" id="MF_02239">
    <property type="entry name" value="HemJ"/>
    <property type="match status" value="1"/>
</dbReference>
<comment type="pathway">
    <text evidence="2 14 15">Porphyrin-containing compound metabolism; protoporphyrin-IX biosynthesis; protoporphyrin-IX from protoporphyrinogen-IX: step 1/1.</text>
</comment>
<gene>
    <name evidence="16" type="ORF">GCM10023231_27080</name>
</gene>
<evidence type="ECO:0000256" key="15">
    <source>
        <dbReference type="PIRNR" id="PIRNR004638"/>
    </source>
</evidence>
<evidence type="ECO:0000256" key="9">
    <source>
        <dbReference type="ARBA" id="ARBA00022989"/>
    </source>
</evidence>
<keyword evidence="6 14" id="KW-0349">Heme</keyword>
<comment type="similarity">
    <text evidence="3 14 15">Belongs to the HemJ family.</text>
</comment>
<dbReference type="InterPro" id="IPR005265">
    <property type="entry name" value="HemJ-like"/>
</dbReference>
<evidence type="ECO:0000256" key="6">
    <source>
        <dbReference type="ARBA" id="ARBA00022617"/>
    </source>
</evidence>
<dbReference type="Pfam" id="PF03653">
    <property type="entry name" value="UPF0093"/>
    <property type="match status" value="1"/>
</dbReference>
<proteinExistence type="inferred from homology"/>
<feature type="binding site" description="axial binding residue" evidence="14">
    <location>
        <position position="74"/>
    </location>
    <ligand>
        <name>heme</name>
        <dbReference type="ChEBI" id="CHEBI:30413"/>
    </ligand>
    <ligandPart>
        <name>Fe</name>
        <dbReference type="ChEBI" id="CHEBI:18248"/>
    </ligandPart>
</feature>
<evidence type="ECO:0000256" key="8">
    <source>
        <dbReference type="ARBA" id="ARBA00022723"/>
    </source>
</evidence>
<evidence type="ECO:0000256" key="2">
    <source>
        <dbReference type="ARBA" id="ARBA00005073"/>
    </source>
</evidence>
<evidence type="ECO:0000256" key="1">
    <source>
        <dbReference type="ARBA" id="ARBA00004651"/>
    </source>
</evidence>
<evidence type="ECO:0000256" key="14">
    <source>
        <dbReference type="HAMAP-Rule" id="MF_02239"/>
    </source>
</evidence>
<dbReference type="PANTHER" id="PTHR40255">
    <property type="entry name" value="UPF0093 MEMBRANE PROTEIN SLR1790"/>
    <property type="match status" value="1"/>
</dbReference>
<protein>
    <recommendedName>
        <fullName evidence="4 14">Protoporphyrinogen IX oxidase</fullName>
        <shortName evidence="14">PPO</shortName>
        <ecNumber evidence="14 15">1.3.99.-</ecNumber>
    </recommendedName>
</protein>
<comment type="function">
    <text evidence="14 15">Catalyzes the oxidation of protoporphyrinogen IX to protoporphyrin IX.</text>
</comment>
<evidence type="ECO:0000256" key="10">
    <source>
        <dbReference type="ARBA" id="ARBA00023002"/>
    </source>
</evidence>
<evidence type="ECO:0000256" key="5">
    <source>
        <dbReference type="ARBA" id="ARBA00022475"/>
    </source>
</evidence>
<dbReference type="PIRSF" id="PIRSF004638">
    <property type="entry name" value="UCP004638"/>
    <property type="match status" value="1"/>
</dbReference>
<feature type="transmembrane region" description="Helical" evidence="14">
    <location>
        <begin position="133"/>
        <end position="154"/>
    </location>
</feature>
<evidence type="ECO:0000256" key="4">
    <source>
        <dbReference type="ARBA" id="ARBA00017504"/>
    </source>
</evidence>
<keyword evidence="7 14" id="KW-0812">Transmembrane</keyword>
<evidence type="ECO:0000256" key="3">
    <source>
        <dbReference type="ARBA" id="ARBA00006501"/>
    </source>
</evidence>
<dbReference type="PANTHER" id="PTHR40255:SF1">
    <property type="entry name" value="PROTOPORPHYRINOGEN IX OXIDASE"/>
    <property type="match status" value="1"/>
</dbReference>
<keyword evidence="8 14" id="KW-0479">Metal-binding</keyword>
<evidence type="ECO:0000256" key="11">
    <source>
        <dbReference type="ARBA" id="ARBA00023004"/>
    </source>
</evidence>
<evidence type="ECO:0000256" key="7">
    <source>
        <dbReference type="ARBA" id="ARBA00022692"/>
    </source>
</evidence>
<reference evidence="17" key="1">
    <citation type="journal article" date="2019" name="Int. J. Syst. Evol. Microbiol.">
        <title>The Global Catalogue of Microorganisms (GCM) 10K type strain sequencing project: providing services to taxonomists for standard genome sequencing and annotation.</title>
        <authorList>
            <consortium name="The Broad Institute Genomics Platform"/>
            <consortium name="The Broad Institute Genome Sequencing Center for Infectious Disease"/>
            <person name="Wu L."/>
            <person name="Ma J."/>
        </authorList>
    </citation>
    <scope>NUCLEOTIDE SEQUENCE [LARGE SCALE GENOMIC DNA]</scope>
    <source>
        <strain evidence="17">JCM 18200</strain>
    </source>
</reference>
<comment type="caution">
    <text evidence="16">The sequence shown here is derived from an EMBL/GenBank/DDBJ whole genome shotgun (WGS) entry which is preliminary data.</text>
</comment>
<keyword evidence="17" id="KW-1185">Reference proteome</keyword>
<evidence type="ECO:0000313" key="17">
    <source>
        <dbReference type="Proteomes" id="UP001501411"/>
    </source>
</evidence>